<dbReference type="AlphaFoldDB" id="A0A9X4QT31"/>
<evidence type="ECO:0000256" key="1">
    <source>
        <dbReference type="ARBA" id="ARBA00001933"/>
    </source>
</evidence>
<dbReference type="SMART" id="SM00345">
    <property type="entry name" value="HTH_GNTR"/>
    <property type="match status" value="1"/>
</dbReference>
<feature type="domain" description="HTH gntR-type" evidence="8">
    <location>
        <begin position="1"/>
        <end position="69"/>
    </location>
</feature>
<dbReference type="GO" id="GO:0003700">
    <property type="term" value="F:DNA-binding transcription factor activity"/>
    <property type="evidence" value="ECO:0007669"/>
    <property type="project" value="InterPro"/>
</dbReference>
<keyword evidence="3 9" id="KW-0032">Aminotransferase</keyword>
<dbReference type="SUPFAM" id="SSF53383">
    <property type="entry name" value="PLP-dependent transferases"/>
    <property type="match status" value="1"/>
</dbReference>
<dbReference type="GO" id="GO:0030170">
    <property type="term" value="F:pyridoxal phosphate binding"/>
    <property type="evidence" value="ECO:0007669"/>
    <property type="project" value="InterPro"/>
</dbReference>
<dbReference type="InterPro" id="IPR004839">
    <property type="entry name" value="Aminotransferase_I/II_large"/>
</dbReference>
<dbReference type="InterPro" id="IPR015424">
    <property type="entry name" value="PyrdxlP-dep_Trfase"/>
</dbReference>
<dbReference type="CDD" id="cd00609">
    <property type="entry name" value="AAT_like"/>
    <property type="match status" value="1"/>
</dbReference>
<evidence type="ECO:0000313" key="9">
    <source>
        <dbReference type="EMBL" id="MDG0809277.1"/>
    </source>
</evidence>
<evidence type="ECO:0000256" key="3">
    <source>
        <dbReference type="ARBA" id="ARBA00022576"/>
    </source>
</evidence>
<evidence type="ECO:0000256" key="4">
    <source>
        <dbReference type="ARBA" id="ARBA00022898"/>
    </source>
</evidence>
<accession>A0A9X4QT31</accession>
<dbReference type="GO" id="GO:0008483">
    <property type="term" value="F:transaminase activity"/>
    <property type="evidence" value="ECO:0007669"/>
    <property type="project" value="UniProtKB-KW"/>
</dbReference>
<keyword evidence="7" id="KW-0804">Transcription</keyword>
<dbReference type="EMBL" id="JAPDIA010000003">
    <property type="protein sequence ID" value="MDG0809277.1"/>
    <property type="molecule type" value="Genomic_DNA"/>
</dbReference>
<comment type="similarity">
    <text evidence="2">In the C-terminal section; belongs to the class-I pyridoxal-phosphate-dependent aminotransferase family.</text>
</comment>
<evidence type="ECO:0000259" key="8">
    <source>
        <dbReference type="PROSITE" id="PS50949"/>
    </source>
</evidence>
<dbReference type="Gene3D" id="3.40.640.10">
    <property type="entry name" value="Type I PLP-dependent aspartate aminotransferase-like (Major domain)"/>
    <property type="match status" value="1"/>
</dbReference>
<dbReference type="InterPro" id="IPR036388">
    <property type="entry name" value="WH-like_DNA-bd_sf"/>
</dbReference>
<dbReference type="SUPFAM" id="SSF46785">
    <property type="entry name" value="Winged helix' DNA-binding domain"/>
    <property type="match status" value="1"/>
</dbReference>
<dbReference type="PANTHER" id="PTHR46577">
    <property type="entry name" value="HTH-TYPE TRANSCRIPTIONAL REGULATORY PROTEIN GABR"/>
    <property type="match status" value="1"/>
</dbReference>
<dbReference type="CDD" id="cd07377">
    <property type="entry name" value="WHTH_GntR"/>
    <property type="match status" value="1"/>
</dbReference>
<dbReference type="PANTHER" id="PTHR46577:SF1">
    <property type="entry name" value="HTH-TYPE TRANSCRIPTIONAL REGULATORY PROTEIN GABR"/>
    <property type="match status" value="1"/>
</dbReference>
<dbReference type="Pfam" id="PF00392">
    <property type="entry name" value="GntR"/>
    <property type="match status" value="1"/>
</dbReference>
<keyword evidence="5" id="KW-0805">Transcription regulation</keyword>
<keyword evidence="6" id="KW-0238">DNA-binding</keyword>
<dbReference type="InterPro" id="IPR036390">
    <property type="entry name" value="WH_DNA-bd_sf"/>
</dbReference>
<keyword evidence="3 9" id="KW-0808">Transferase</keyword>
<dbReference type="Pfam" id="PF00155">
    <property type="entry name" value="Aminotran_1_2"/>
    <property type="match status" value="1"/>
</dbReference>
<evidence type="ECO:0000256" key="5">
    <source>
        <dbReference type="ARBA" id="ARBA00023015"/>
    </source>
</evidence>
<dbReference type="PROSITE" id="PS50949">
    <property type="entry name" value="HTH_GNTR"/>
    <property type="match status" value="1"/>
</dbReference>
<evidence type="ECO:0000256" key="2">
    <source>
        <dbReference type="ARBA" id="ARBA00005384"/>
    </source>
</evidence>
<comment type="cofactor">
    <cofactor evidence="1">
        <name>pyridoxal 5'-phosphate</name>
        <dbReference type="ChEBI" id="CHEBI:597326"/>
    </cofactor>
</comment>
<protein>
    <submittedName>
        <fullName evidence="9">PLP-dependent aminotransferase family protein</fullName>
    </submittedName>
</protein>
<evidence type="ECO:0000256" key="6">
    <source>
        <dbReference type="ARBA" id="ARBA00023125"/>
    </source>
</evidence>
<comment type="caution">
    <text evidence="9">The sequence shown here is derived from an EMBL/GenBank/DDBJ whole genome shotgun (WGS) entry which is preliminary data.</text>
</comment>
<keyword evidence="10" id="KW-1185">Reference proteome</keyword>
<proteinExistence type="inferred from homology"/>
<dbReference type="InterPro" id="IPR051446">
    <property type="entry name" value="HTH_trans_reg/aminotransferase"/>
</dbReference>
<dbReference type="InterPro" id="IPR000524">
    <property type="entry name" value="Tscrpt_reg_HTH_GntR"/>
</dbReference>
<dbReference type="Gene3D" id="1.10.10.10">
    <property type="entry name" value="Winged helix-like DNA-binding domain superfamily/Winged helix DNA-binding domain"/>
    <property type="match status" value="1"/>
</dbReference>
<dbReference type="InterPro" id="IPR015421">
    <property type="entry name" value="PyrdxlP-dep_Trfase_major"/>
</dbReference>
<organism evidence="9 10">
    <name type="scientific">Cohnella rhizosphaerae</name>
    <dbReference type="NCBI Taxonomy" id="1457232"/>
    <lineage>
        <taxon>Bacteria</taxon>
        <taxon>Bacillati</taxon>
        <taxon>Bacillota</taxon>
        <taxon>Bacilli</taxon>
        <taxon>Bacillales</taxon>
        <taxon>Paenibacillaceae</taxon>
        <taxon>Cohnella</taxon>
    </lineage>
</organism>
<dbReference type="GO" id="GO:0003677">
    <property type="term" value="F:DNA binding"/>
    <property type="evidence" value="ECO:0007669"/>
    <property type="project" value="UniProtKB-KW"/>
</dbReference>
<dbReference type="Proteomes" id="UP001153404">
    <property type="component" value="Unassembled WGS sequence"/>
</dbReference>
<keyword evidence="4" id="KW-0663">Pyridoxal phosphate</keyword>
<dbReference type="RefSeq" id="WP_277530492.1">
    <property type="nucleotide sequence ID" value="NZ_JAPDIA010000003.1"/>
</dbReference>
<reference evidence="9" key="1">
    <citation type="submission" date="2022-10" db="EMBL/GenBank/DDBJ databases">
        <title>Comparative genomic analysis of Cohnella hashimotonis sp. nov., isolated from the International Space Station.</title>
        <authorList>
            <person name="Simpson A."/>
            <person name="Venkateswaran K."/>
        </authorList>
    </citation>
    <scope>NUCLEOTIDE SEQUENCE</scope>
    <source>
        <strain evidence="9">DSM 28161</strain>
    </source>
</reference>
<evidence type="ECO:0000256" key="7">
    <source>
        <dbReference type="ARBA" id="ARBA00023163"/>
    </source>
</evidence>
<name>A0A9X4QT31_9BACL</name>
<evidence type="ECO:0000313" key="10">
    <source>
        <dbReference type="Proteomes" id="UP001153404"/>
    </source>
</evidence>
<sequence>MMRYEALIHDIELSIEDGRIRGGQKLPSVREASERYGCSKSTVLRAYAELEKRHKLYSVPQSGYYAVTQKNAETPASASAGWNFASAAPDPEVFPYLDFQHCINKAIDRYRNHLFAYGTPQGLPSLLQVLSRHLAAYQVFAPPERITVTSGVQQALSILTHMPFPSGRRTVLVEQPTYTILLEMLSLFGAPVQGIARTAKGIDLDELETLFRTGDIKFFYTIPRFQNPLGASFGTETKKAIAALAKRYDVIVVEDDFLADLETDPKADPIHAYGASHVVYLKSYSKIVFPGLRVGVAVLPPGLQDVFSRYKRFTDIDSSMLSQAALEIYIQSGMFERRKRMISDTYRHRMLRLVRALDAGNDTQDVRHLRLEAGMHTHIELPPTLRSKTLIDRLAKKKIQLRDADACFLPSFPKRSLLQLSISQIADDRIDEGVAALFGEIARMRRI</sequence>
<gene>
    <name evidence="9" type="ORF">OMP40_07710</name>
</gene>